<proteinExistence type="predicted"/>
<dbReference type="InterPro" id="IPR011042">
    <property type="entry name" value="6-blade_b-propeller_TolB-like"/>
</dbReference>
<protein>
    <submittedName>
        <fullName evidence="6">Outer membrane protein OmpA</fullName>
    </submittedName>
</protein>
<evidence type="ECO:0000259" key="5">
    <source>
        <dbReference type="PROSITE" id="PS51123"/>
    </source>
</evidence>
<evidence type="ECO:0000256" key="2">
    <source>
        <dbReference type="ARBA" id="ARBA00023136"/>
    </source>
</evidence>
<dbReference type="CDD" id="cd07185">
    <property type="entry name" value="OmpA_C-like"/>
    <property type="match status" value="1"/>
</dbReference>
<keyword evidence="7" id="KW-1185">Reference proteome</keyword>
<name>A0A238VC40_9FLAO</name>
<dbReference type="SUPFAM" id="SSF49464">
    <property type="entry name" value="Carboxypeptidase regulatory domain-like"/>
    <property type="match status" value="3"/>
</dbReference>
<evidence type="ECO:0000313" key="6">
    <source>
        <dbReference type="EMBL" id="SNR31962.1"/>
    </source>
</evidence>
<comment type="subcellular location">
    <subcellularLocation>
        <location evidence="1">Cell outer membrane</location>
    </subcellularLocation>
</comment>
<dbReference type="Proteomes" id="UP000198412">
    <property type="component" value="Unassembled WGS sequence"/>
</dbReference>
<dbReference type="SUPFAM" id="SSF82171">
    <property type="entry name" value="DPP6 N-terminal domain-like"/>
    <property type="match status" value="1"/>
</dbReference>
<organism evidence="6 7">
    <name type="scientific">Lutibacter flavus</name>
    <dbReference type="NCBI Taxonomy" id="691689"/>
    <lineage>
        <taxon>Bacteria</taxon>
        <taxon>Pseudomonadati</taxon>
        <taxon>Bacteroidota</taxon>
        <taxon>Flavobacteriia</taxon>
        <taxon>Flavobacteriales</taxon>
        <taxon>Flavobacteriaceae</taxon>
        <taxon>Lutibacter</taxon>
    </lineage>
</organism>
<accession>A0A238VC40</accession>
<dbReference type="InterPro" id="IPR011659">
    <property type="entry name" value="WD40"/>
</dbReference>
<dbReference type="InterPro" id="IPR006665">
    <property type="entry name" value="OmpA-like"/>
</dbReference>
<dbReference type="RefSeq" id="WP_089376633.1">
    <property type="nucleotide sequence ID" value="NZ_FZNX01000001.1"/>
</dbReference>
<dbReference type="InterPro" id="IPR006664">
    <property type="entry name" value="OMP_bac"/>
</dbReference>
<dbReference type="PANTHER" id="PTHR30329:SF21">
    <property type="entry name" value="LIPOPROTEIN YIAD-RELATED"/>
    <property type="match status" value="1"/>
</dbReference>
<dbReference type="Pfam" id="PF00691">
    <property type="entry name" value="OmpA"/>
    <property type="match status" value="1"/>
</dbReference>
<dbReference type="InterPro" id="IPR008969">
    <property type="entry name" value="CarboxyPept-like_regulatory"/>
</dbReference>
<dbReference type="PRINTS" id="PR01021">
    <property type="entry name" value="OMPADOMAIN"/>
</dbReference>
<evidence type="ECO:0000256" key="1">
    <source>
        <dbReference type="ARBA" id="ARBA00004442"/>
    </source>
</evidence>
<dbReference type="InterPro" id="IPR050330">
    <property type="entry name" value="Bact_OuterMem_StrucFunc"/>
</dbReference>
<evidence type="ECO:0000256" key="3">
    <source>
        <dbReference type="ARBA" id="ARBA00023237"/>
    </source>
</evidence>
<evidence type="ECO:0000313" key="7">
    <source>
        <dbReference type="Proteomes" id="UP000198412"/>
    </source>
</evidence>
<sequence length="1324" mass="150164">MKKLLQLYILLLTCITYSQQLEFEVFNTSINSKYAELGVTYFGTDNALFASSKKTENDKSFVADRRRNNRQLFVDLYISNINSEGDLVGSKKFTNEINNKFYVSDITFSSDLKTTFFTWNNFYNTTSRKDSAKWQTLHIVKADINPDFEISHITDLPFNSEEYTIKSPELSKDGKKLYFVSDMPNGYGKSDIYVVDINNDGTYSEPRNLGPNVNSPYSEEFPHVDASNTIYFSSYGHNSKGGYDIFRSQFKNGEYQKTEQLPDPINTKKDDFAFVIDTNSNTGFFTSTRKGGEGDADIYGFKMVEKEIECTQLITGLIVDKKSKKNVSDAIISIFENEELLKTLTTNKTGNYSFDLKCNANYKITAEKEHFIASEIELETDETIAFEISQNIELTPIDCVQLVGGVVSNKLTNDLLEDITVKLYENGEIITTKSTLNDGSYNFDLKCSTNYLIIAVKVGFNPSEIKINTNGSYETELTKNIELIPLECNQLLAGRVSNKETGEQLINVAINLYKNNSLIKTEKLSNDGKFRLELSCDETYTIIAEKEGFHNSEIEILTTNDRDLNIETNIELSPIICNQLISGVITNKTTNEALTQVTLNLFENNNLIDSQEVESRNDYNFKVDCSSNYKIVAIKEGFLNTEIELKTDTRNDFNQVKNIELIPLECNQLLAGTVSNKETGEQLINVAVYLYKNNSLIKTEKLSGDGKFRLELNCDETYRIIAEKEGFQNSVLEILTTNERDLNFETTIELSPIICNQLITGVITNKTTNKALTQVTLNLFENNNLIDSQEVESSNDYSFKVECSSNYKIIAIKEGFKNSEIELKTDTRNDFNQVKNIELIPLECNQLLSGTVSNKETGEQLINVAVYLYKNNSLLKTEKLSNDGKFRLELSCEESYKIIAGKEGFQNSEIEIITTNERNLNFETTIELSPIICNQLISGVITNKTTNEALTQVTLNLFENNNLIDSQEVESSNNYNFKVDCSSNYKIVAIKEGFVNAEIELKTDIRNDFNQVKNIELIPLECNQVITGVIVDENTKERLNNLDISLFQNNVLKETITLRNLEFKFDVDCNESYKIVVNKTNYLDAELELSTNSIHNASISKTILLTPLKCTQIVSGKILDRNTSLPIPNAIISIYSNQLILETIKLDENANFNFELDCKLQYEIVASSANYQNNVWNVNPTNNYNEEFNKTIYLTPVEEFEIVRNQKMIKTNPIYFDLDKAEITPLAILELEKVVSILLRNPALKIEVKSHTDSRAPDNYNLNLSNRRAQSVVDYIISKGIDSSRLASIGLGETKLINKCSNGVKCTEAEHQLNRRTEFVIIEN</sequence>
<dbReference type="GO" id="GO:0009279">
    <property type="term" value="C:cell outer membrane"/>
    <property type="evidence" value="ECO:0007669"/>
    <property type="project" value="UniProtKB-SubCell"/>
</dbReference>
<keyword evidence="2 4" id="KW-0472">Membrane</keyword>
<dbReference type="PANTHER" id="PTHR30329">
    <property type="entry name" value="STATOR ELEMENT OF FLAGELLAR MOTOR COMPLEX"/>
    <property type="match status" value="1"/>
</dbReference>
<dbReference type="InterPro" id="IPR036737">
    <property type="entry name" value="OmpA-like_sf"/>
</dbReference>
<dbReference type="OrthoDB" id="9782229at2"/>
<dbReference type="SUPFAM" id="SSF103088">
    <property type="entry name" value="OmpA-like"/>
    <property type="match status" value="1"/>
</dbReference>
<reference evidence="7" key="1">
    <citation type="submission" date="2017-06" db="EMBL/GenBank/DDBJ databases">
        <authorList>
            <person name="Varghese N."/>
            <person name="Submissions S."/>
        </authorList>
    </citation>
    <scope>NUCLEOTIDE SEQUENCE [LARGE SCALE GENOMIC DNA]</scope>
    <source>
        <strain evidence="7">DSM 27993</strain>
    </source>
</reference>
<dbReference type="Gene3D" id="2.120.10.30">
    <property type="entry name" value="TolB, C-terminal domain"/>
    <property type="match status" value="1"/>
</dbReference>
<gene>
    <name evidence="6" type="ORF">SAMN04488111_0267</name>
</gene>
<dbReference type="Gene3D" id="2.60.40.1120">
    <property type="entry name" value="Carboxypeptidase-like, regulatory domain"/>
    <property type="match status" value="5"/>
</dbReference>
<keyword evidence="3" id="KW-0998">Cell outer membrane</keyword>
<feature type="domain" description="OmpA-like" evidence="5">
    <location>
        <begin position="1203"/>
        <end position="1324"/>
    </location>
</feature>
<dbReference type="Pfam" id="PF07676">
    <property type="entry name" value="PD40"/>
    <property type="match status" value="2"/>
</dbReference>
<evidence type="ECO:0000256" key="4">
    <source>
        <dbReference type="PROSITE-ProRule" id="PRU00473"/>
    </source>
</evidence>
<dbReference type="PROSITE" id="PS51123">
    <property type="entry name" value="OMPA_2"/>
    <property type="match status" value="1"/>
</dbReference>
<dbReference type="SUPFAM" id="SSF49478">
    <property type="entry name" value="Cna protein B-type domain"/>
    <property type="match status" value="2"/>
</dbReference>
<dbReference type="EMBL" id="FZNX01000001">
    <property type="protein sequence ID" value="SNR31962.1"/>
    <property type="molecule type" value="Genomic_DNA"/>
</dbReference>
<dbReference type="Gene3D" id="3.30.1330.60">
    <property type="entry name" value="OmpA-like domain"/>
    <property type="match status" value="1"/>
</dbReference>